<dbReference type="AlphaFoldDB" id="A0A1H3CQD2"/>
<feature type="domain" description="Protein NO VEIN C-terminal" evidence="1">
    <location>
        <begin position="154"/>
        <end position="245"/>
    </location>
</feature>
<dbReference type="EMBL" id="FNNA01000009">
    <property type="protein sequence ID" value="SDX55764.1"/>
    <property type="molecule type" value="Genomic_DNA"/>
</dbReference>
<sequence length="278" mass="31481">MTAAISTERVFSLPCFEGLRLFRKYRASHPELPLTDLLALIESVEADAHSLDMEASVYLSGLVEKDCPLDGHLFYQTCIKGVLIKHQPIWAKLMRQGRKRFVKRLDRNDQDVFAAAGLMESPTPLHVVTWWDSVSGYARLLTDHEKMEQGRAAEILSLEHERKRLKDIGIDREPEWPGFDDNFAGYDVLSYDNSKGGIANRLIEVKSTTISPMRFIVTRNEWNKAVQAADAYIFHIWDMNQAPPVLHTRTVAEVAPHIPTDSGKGSWKNAEVPVLNQA</sequence>
<dbReference type="Pfam" id="PF13020">
    <property type="entry name" value="NOV_C"/>
    <property type="match status" value="1"/>
</dbReference>
<gene>
    <name evidence="2" type="ORF">SAMN05444276_10940</name>
</gene>
<reference evidence="3" key="1">
    <citation type="submission" date="2016-10" db="EMBL/GenBank/DDBJ databases">
        <authorList>
            <person name="Varghese N."/>
            <person name="Submissions S."/>
        </authorList>
    </citation>
    <scope>NUCLEOTIDE SEQUENCE [LARGE SCALE GENOMIC DNA]</scope>
    <source>
        <strain evidence="3">DSM 29303</strain>
    </source>
</reference>
<proteinExistence type="predicted"/>
<protein>
    <recommendedName>
        <fullName evidence="1">Protein NO VEIN C-terminal domain-containing protein</fullName>
    </recommendedName>
</protein>
<dbReference type="RefSeq" id="WP_081969064.1">
    <property type="nucleotide sequence ID" value="NZ_FNNA01000009.1"/>
</dbReference>
<evidence type="ECO:0000313" key="2">
    <source>
        <dbReference type="EMBL" id="SDX55764.1"/>
    </source>
</evidence>
<evidence type="ECO:0000259" key="1">
    <source>
        <dbReference type="Pfam" id="PF13020"/>
    </source>
</evidence>
<accession>A0A1H3CQD2</accession>
<organism evidence="2 3">
    <name type="scientific">Paracoccus sanguinis</name>
    <dbReference type="NCBI Taxonomy" id="1545044"/>
    <lineage>
        <taxon>Bacteria</taxon>
        <taxon>Pseudomonadati</taxon>
        <taxon>Pseudomonadota</taxon>
        <taxon>Alphaproteobacteria</taxon>
        <taxon>Rhodobacterales</taxon>
        <taxon>Paracoccaceae</taxon>
        <taxon>Paracoccus</taxon>
    </lineage>
</organism>
<keyword evidence="3" id="KW-1185">Reference proteome</keyword>
<evidence type="ECO:0000313" key="3">
    <source>
        <dbReference type="Proteomes" id="UP000182944"/>
    </source>
</evidence>
<name>A0A1H3CQD2_9RHOB</name>
<dbReference type="OrthoDB" id="7833680at2"/>
<dbReference type="Proteomes" id="UP000182944">
    <property type="component" value="Unassembled WGS sequence"/>
</dbReference>
<dbReference type="InterPro" id="IPR024975">
    <property type="entry name" value="NOV_C"/>
</dbReference>